<dbReference type="OrthoDB" id="3598281at2759"/>
<comment type="caution">
    <text evidence="4">The sequence shown here is derived from an EMBL/GenBank/DDBJ whole genome shotgun (WGS) entry which is preliminary data.</text>
</comment>
<evidence type="ECO:0000259" key="3">
    <source>
        <dbReference type="Pfam" id="PF24564"/>
    </source>
</evidence>
<dbReference type="InterPro" id="IPR056024">
    <property type="entry name" value="DUF7605"/>
</dbReference>
<evidence type="ECO:0000313" key="4">
    <source>
        <dbReference type="EMBL" id="CAF9917531.1"/>
    </source>
</evidence>
<keyword evidence="5" id="KW-1185">Reference proteome</keyword>
<organism evidence="4 5">
    <name type="scientific">Gomphillus americanus</name>
    <dbReference type="NCBI Taxonomy" id="1940652"/>
    <lineage>
        <taxon>Eukaryota</taxon>
        <taxon>Fungi</taxon>
        <taxon>Dikarya</taxon>
        <taxon>Ascomycota</taxon>
        <taxon>Pezizomycotina</taxon>
        <taxon>Lecanoromycetes</taxon>
        <taxon>OSLEUM clade</taxon>
        <taxon>Ostropomycetidae</taxon>
        <taxon>Ostropales</taxon>
        <taxon>Graphidaceae</taxon>
        <taxon>Gomphilloideae</taxon>
        <taxon>Gomphillus</taxon>
    </lineage>
</organism>
<name>A0A8H3F1G9_9LECA</name>
<feature type="region of interest" description="Disordered" evidence="1">
    <location>
        <begin position="402"/>
        <end position="434"/>
    </location>
</feature>
<feature type="domain" description="Dynamin N-terminal" evidence="2">
    <location>
        <begin position="584"/>
        <end position="815"/>
    </location>
</feature>
<proteinExistence type="predicted"/>
<sequence>MAPVNKSKKRALSALLLKKAGIHIKDDCDRLSYTRIKDSKVQSLARDFLNLDGLIPESLLDDMGQKSRNEFEEAIQKNRGMKIARSEEGSRPSKRQRFEREEPIPKINMEHVHARVQRAEQLSNAAEKEEDLSEAAWQDFFRDNVFKNYNKDDGSGIPGFRWHTSFTHGRKILASNCSLKPPDPELSYPVPDFHFAFDARSVFPEDEPYGTLDITAYGLSTHERSETRFGHEGLRKLTEHFGSITLSSGFHPSAACDFRDSTVSKATCFPWLVCELKGPSGKIDVMHWQAANGAAVCLALLANLLAKARRRPRRQDLLPVISITSKGPECEIWIAYITEIHMSAYEFEMRLIWHGNLTSYIRALEFCRIMDNIHQWARKTLVSSICKAIDYWEIKRENQLRGDSDTGEGELKAVQSSGSGLTSPPAERTDPPQDAHVDDLFELASTFKHERHTQAIDIESGTLASVTSRPYHQTPPAPPGNLEDVENRSFADVRQNGLDATWDLLQQVYSEFEDDASTIRIAWKSSIPDHKYFKHNLQDHVTRSMKMCKEISDMLSREKTAPLLGCGQTANELLDVGRAAAHVIGIVGASGEGKSGLSNALIGNRDAATTGCDGNAITTTANEYHALSPDDPYECRVEVKFLQKHEQLEILLDYIQHIRFFADPQHDHDQFDKDSMAEYERDCKVAKDAFRCLFGDNAEMDAIYAGTDQRDSEELAGELVERAQQLPWPVVDDSNVWYFEAKTSLEGRLELVKTIESLWPLVQHTKVFVKSEFLQQGVVLVDLPGLMDPNAARVQITEKYLDKLDHIIVVTNPGRAVVNTSIIPQKHFPEIWNGSDAECSKVTIVCTKSDNLDVRQDFLPLKDRGTFSGQEAEALESAMLRINATPAGRLIEQSCKYMLMKCRQRSIQKQLQIQFEKESKPRDRKIFGVSSLYYWQSLQEDNVRMLCASGICQLRAHCLELIADNQLKKKQDLLINDIPNLLNSIKDCTETSGTDSKGRKDAISAAQAALKNLSKDALPAFMGQDCFTNVTNTVEFNYQARAEAASKDHRQRFGYWISHQYHTFCQRQGRYKSRYYSEQDWNASIAAHMQSELLASLNEYRFRMHNQLETAMTETIVRFCALRPQMIPALKRPQQFDLVVNRLKENFKISFRECKKQMKCTQSRIERSNTQSYVYQAMRKTYARASRQKGIFIDTSFSVIQLTDDTGKDRKQKQLQIIENFIKEELFQKVCILIKEDMSGLEWLGNDAFQQNFSRAIRSMQAELDTAEYRLKNDPTPVGKKRAAQLQQFLKKWQSMNGPGEQLARRIDAESSHPQYTSAREAFQQEVILEEIMTLQPRMLRSQAIIVLDP</sequence>
<protein>
    <submittedName>
        <fullName evidence="4">Uncharacterized protein</fullName>
    </submittedName>
</protein>
<dbReference type="PANTHER" id="PTHR36681:SF3">
    <property type="entry name" value="NUCLEAR GTPASE, GERMINAL CENTER-ASSOCIATED, TANDEM DUPLICATE 3"/>
    <property type="match status" value="1"/>
</dbReference>
<dbReference type="InterPro" id="IPR027417">
    <property type="entry name" value="P-loop_NTPase"/>
</dbReference>
<dbReference type="PANTHER" id="PTHR36681">
    <property type="entry name" value="NUCLEAR GTPASE, GERMINAL CENTER-ASSOCIATED, TANDEM DUPLICATE 3"/>
    <property type="match status" value="1"/>
</dbReference>
<dbReference type="SUPFAM" id="SSF52540">
    <property type="entry name" value="P-loop containing nucleoside triphosphate hydrolases"/>
    <property type="match status" value="1"/>
</dbReference>
<dbReference type="Pfam" id="PF00350">
    <property type="entry name" value="Dynamin_N"/>
    <property type="match status" value="1"/>
</dbReference>
<feature type="compositionally biased region" description="Basic and acidic residues" evidence="1">
    <location>
        <begin position="84"/>
        <end position="103"/>
    </location>
</feature>
<evidence type="ECO:0000259" key="2">
    <source>
        <dbReference type="Pfam" id="PF00350"/>
    </source>
</evidence>
<dbReference type="InterPro" id="IPR045063">
    <property type="entry name" value="Dynamin_N"/>
</dbReference>
<dbReference type="Pfam" id="PF24564">
    <property type="entry name" value="DUF7605"/>
    <property type="match status" value="1"/>
</dbReference>
<dbReference type="Proteomes" id="UP000664169">
    <property type="component" value="Unassembled WGS sequence"/>
</dbReference>
<evidence type="ECO:0000313" key="5">
    <source>
        <dbReference type="Proteomes" id="UP000664169"/>
    </source>
</evidence>
<dbReference type="Gene3D" id="3.40.50.300">
    <property type="entry name" value="P-loop containing nucleotide triphosphate hydrolases"/>
    <property type="match status" value="1"/>
</dbReference>
<gene>
    <name evidence="4" type="ORF">GOMPHAMPRED_001295</name>
</gene>
<reference evidence="4" key="1">
    <citation type="submission" date="2021-03" db="EMBL/GenBank/DDBJ databases">
        <authorList>
            <person name="Tagirdzhanova G."/>
        </authorList>
    </citation>
    <scope>NUCLEOTIDE SEQUENCE</scope>
</reference>
<dbReference type="EMBL" id="CAJPDQ010000012">
    <property type="protein sequence ID" value="CAF9917531.1"/>
    <property type="molecule type" value="Genomic_DNA"/>
</dbReference>
<feature type="region of interest" description="Disordered" evidence="1">
    <location>
        <begin position="79"/>
        <end position="103"/>
    </location>
</feature>
<evidence type="ECO:0000256" key="1">
    <source>
        <dbReference type="SAM" id="MobiDB-lite"/>
    </source>
</evidence>
<feature type="domain" description="DUF7605" evidence="3">
    <location>
        <begin position="1042"/>
        <end position="1190"/>
    </location>
</feature>
<accession>A0A8H3F1G9</accession>